<gene>
    <name evidence="2" type="ORF">L3X38_012403</name>
</gene>
<protein>
    <submittedName>
        <fullName evidence="2">Uncharacterized protein</fullName>
    </submittedName>
</protein>
<name>A0AAD4ZGC6_PRUDU</name>
<dbReference type="EMBL" id="JAJFAZ020000002">
    <property type="protein sequence ID" value="KAI5344526.1"/>
    <property type="molecule type" value="Genomic_DNA"/>
</dbReference>
<dbReference type="AlphaFoldDB" id="A0AAD4ZGC6"/>
<evidence type="ECO:0000256" key="1">
    <source>
        <dbReference type="SAM" id="MobiDB-lite"/>
    </source>
</evidence>
<dbReference type="Proteomes" id="UP001054821">
    <property type="component" value="Chromosome 2"/>
</dbReference>
<evidence type="ECO:0000313" key="3">
    <source>
        <dbReference type="Proteomes" id="UP001054821"/>
    </source>
</evidence>
<organism evidence="2 3">
    <name type="scientific">Prunus dulcis</name>
    <name type="common">Almond</name>
    <name type="synonym">Amygdalus dulcis</name>
    <dbReference type="NCBI Taxonomy" id="3755"/>
    <lineage>
        <taxon>Eukaryota</taxon>
        <taxon>Viridiplantae</taxon>
        <taxon>Streptophyta</taxon>
        <taxon>Embryophyta</taxon>
        <taxon>Tracheophyta</taxon>
        <taxon>Spermatophyta</taxon>
        <taxon>Magnoliopsida</taxon>
        <taxon>eudicotyledons</taxon>
        <taxon>Gunneridae</taxon>
        <taxon>Pentapetalae</taxon>
        <taxon>rosids</taxon>
        <taxon>fabids</taxon>
        <taxon>Rosales</taxon>
        <taxon>Rosaceae</taxon>
        <taxon>Amygdaloideae</taxon>
        <taxon>Amygdaleae</taxon>
        <taxon>Prunus</taxon>
    </lineage>
</organism>
<accession>A0AAD4ZGC6</accession>
<feature type="region of interest" description="Disordered" evidence="1">
    <location>
        <begin position="86"/>
        <end position="105"/>
    </location>
</feature>
<proteinExistence type="predicted"/>
<reference evidence="2 3" key="1">
    <citation type="journal article" date="2022" name="G3 (Bethesda)">
        <title>Whole-genome sequence and methylome profiling of the almond [Prunus dulcis (Mill.) D.A. Webb] cultivar 'Nonpareil'.</title>
        <authorList>
            <person name="D'Amico-Willman K.M."/>
            <person name="Ouma W.Z."/>
            <person name="Meulia T."/>
            <person name="Sideli G.M."/>
            <person name="Gradziel T.M."/>
            <person name="Fresnedo-Ramirez J."/>
        </authorList>
    </citation>
    <scope>NUCLEOTIDE SEQUENCE [LARGE SCALE GENOMIC DNA]</scope>
    <source>
        <strain evidence="2">Clone GOH B32 T37-40</strain>
    </source>
</reference>
<sequence>MRYPFETQTVSKLKSEHTYVLKTTRGSHRDTMPFFYSSHAPSHAPATCGCPKRLDIAGNSQNQSSRFLPRYNTLFGTTFVLGPTPKTNRKWPEWRSQNQPKSNSKIKLPTLGIDRILPNRQLEHEKWVRNHTSFIRIDGQRRENEVGEVRAKIGRLFSIFR</sequence>
<feature type="compositionally biased region" description="Polar residues" evidence="1">
    <location>
        <begin position="95"/>
        <end position="105"/>
    </location>
</feature>
<evidence type="ECO:0000313" key="2">
    <source>
        <dbReference type="EMBL" id="KAI5344526.1"/>
    </source>
</evidence>
<keyword evidence="3" id="KW-1185">Reference proteome</keyword>
<comment type="caution">
    <text evidence="2">The sequence shown here is derived from an EMBL/GenBank/DDBJ whole genome shotgun (WGS) entry which is preliminary data.</text>
</comment>